<dbReference type="InterPro" id="IPR029063">
    <property type="entry name" value="SAM-dependent_MTases_sf"/>
</dbReference>
<feature type="region of interest" description="Disordered" evidence="1">
    <location>
        <begin position="143"/>
        <end position="165"/>
    </location>
</feature>
<feature type="domain" description="Methyltransferase" evidence="2">
    <location>
        <begin position="35"/>
        <end position="127"/>
    </location>
</feature>
<proteinExistence type="predicted"/>
<keyword evidence="4" id="KW-1185">Reference proteome</keyword>
<gene>
    <name evidence="3" type="ORF">J2S66_004029</name>
</gene>
<dbReference type="Proteomes" id="UP001268819">
    <property type="component" value="Unassembled WGS sequence"/>
</dbReference>
<accession>A0ABU1PYC5</accession>
<dbReference type="EMBL" id="JAVDSG010000001">
    <property type="protein sequence ID" value="MDR6595645.1"/>
    <property type="molecule type" value="Genomic_DNA"/>
</dbReference>
<organism evidence="3 4">
    <name type="scientific">Saccharothrix longispora</name>
    <dbReference type="NCBI Taxonomy" id="33920"/>
    <lineage>
        <taxon>Bacteria</taxon>
        <taxon>Bacillati</taxon>
        <taxon>Actinomycetota</taxon>
        <taxon>Actinomycetes</taxon>
        <taxon>Pseudonocardiales</taxon>
        <taxon>Pseudonocardiaceae</taxon>
        <taxon>Saccharothrix</taxon>
    </lineage>
</organism>
<protein>
    <submittedName>
        <fullName evidence="3">SAM-dependent methyltransferase</fullName>
    </submittedName>
</protein>
<dbReference type="Gene3D" id="3.40.50.150">
    <property type="entry name" value="Vaccinia Virus protein VP39"/>
    <property type="match status" value="1"/>
</dbReference>
<feature type="compositionally biased region" description="Low complexity" evidence="1">
    <location>
        <begin position="151"/>
        <end position="165"/>
    </location>
</feature>
<dbReference type="SUPFAM" id="SSF53335">
    <property type="entry name" value="S-adenosyl-L-methionine-dependent methyltransferases"/>
    <property type="match status" value="1"/>
</dbReference>
<dbReference type="PANTHER" id="PTHR42912:SF80">
    <property type="entry name" value="METHYLTRANSFERASE DOMAIN-CONTAINING PROTEIN"/>
    <property type="match status" value="1"/>
</dbReference>
<dbReference type="PANTHER" id="PTHR42912">
    <property type="entry name" value="METHYLTRANSFERASE"/>
    <property type="match status" value="1"/>
</dbReference>
<keyword evidence="3" id="KW-0808">Transferase</keyword>
<comment type="caution">
    <text evidence="3">The sequence shown here is derived from an EMBL/GenBank/DDBJ whole genome shotgun (WGS) entry which is preliminary data.</text>
</comment>
<dbReference type="InterPro" id="IPR041698">
    <property type="entry name" value="Methyltransf_25"/>
</dbReference>
<dbReference type="InterPro" id="IPR050508">
    <property type="entry name" value="Methyltransf_Superfamily"/>
</dbReference>
<sequence>MTEDRAKTAALYDAINTRGDSDDFHLDLVRSADAVLDVGCGTGVLLHAARASGHTGRLVGLDPDPHALAVARRHEGVEWVEGVLGTAGYEAEFDLVVMTGHVFQVFLTDDDVRAQFTAVRRALRPGGRYAFETRNPGARAWERWTPEHRSTSPARTASGSASSTGWRTCGTAWCGSARRTAARTGRRTWWSGRPCGSPPPNRSTRCSRRAGSRWWGATAPGTARR</sequence>
<dbReference type="GO" id="GO:0008168">
    <property type="term" value="F:methyltransferase activity"/>
    <property type="evidence" value="ECO:0007669"/>
    <property type="project" value="UniProtKB-KW"/>
</dbReference>
<dbReference type="Pfam" id="PF13649">
    <property type="entry name" value="Methyltransf_25"/>
    <property type="match status" value="1"/>
</dbReference>
<evidence type="ECO:0000256" key="1">
    <source>
        <dbReference type="SAM" id="MobiDB-lite"/>
    </source>
</evidence>
<keyword evidence="3" id="KW-0489">Methyltransferase</keyword>
<evidence type="ECO:0000313" key="3">
    <source>
        <dbReference type="EMBL" id="MDR6595645.1"/>
    </source>
</evidence>
<dbReference type="CDD" id="cd02440">
    <property type="entry name" value="AdoMet_MTases"/>
    <property type="match status" value="1"/>
</dbReference>
<feature type="region of interest" description="Disordered" evidence="1">
    <location>
        <begin position="185"/>
        <end position="225"/>
    </location>
</feature>
<dbReference type="GO" id="GO:0032259">
    <property type="term" value="P:methylation"/>
    <property type="evidence" value="ECO:0007669"/>
    <property type="project" value="UniProtKB-KW"/>
</dbReference>
<evidence type="ECO:0000313" key="4">
    <source>
        <dbReference type="Proteomes" id="UP001268819"/>
    </source>
</evidence>
<evidence type="ECO:0000259" key="2">
    <source>
        <dbReference type="Pfam" id="PF13649"/>
    </source>
</evidence>
<reference evidence="3 4" key="1">
    <citation type="submission" date="2023-07" db="EMBL/GenBank/DDBJ databases">
        <title>Sequencing the genomes of 1000 actinobacteria strains.</title>
        <authorList>
            <person name="Klenk H.-P."/>
        </authorList>
    </citation>
    <scope>NUCLEOTIDE SEQUENCE [LARGE SCALE GENOMIC DNA]</scope>
    <source>
        <strain evidence="3 4">DSM 43749</strain>
    </source>
</reference>
<name>A0ABU1PYC5_9PSEU</name>